<name>A0A6G1ZLT7_9BACT</name>
<feature type="compositionally biased region" description="Basic and acidic residues" evidence="1">
    <location>
        <begin position="211"/>
        <end position="224"/>
    </location>
</feature>
<reference evidence="2" key="1">
    <citation type="journal article" date="2019" name="Nat. Med.">
        <title>A library of human gut bacterial isolates paired with longitudinal multiomics data enables mechanistic microbiome research.</title>
        <authorList>
            <person name="Poyet M."/>
            <person name="Groussin M."/>
            <person name="Gibbons S.M."/>
            <person name="Avila-Pacheco J."/>
            <person name="Jiang X."/>
            <person name="Kearney S.M."/>
            <person name="Perrotta A.R."/>
            <person name="Berdy B."/>
            <person name="Zhao S."/>
            <person name="Lieberman T.D."/>
            <person name="Swanson P.K."/>
            <person name="Smith M."/>
            <person name="Roesemann S."/>
            <person name="Alexander J.E."/>
            <person name="Rich S.A."/>
            <person name="Livny J."/>
            <person name="Vlamakis H."/>
            <person name="Clish C."/>
            <person name="Bullock K."/>
            <person name="Deik A."/>
            <person name="Scott J."/>
            <person name="Pierce K.A."/>
            <person name="Xavier R.J."/>
            <person name="Alm E.J."/>
        </authorList>
    </citation>
    <scope>NUCLEOTIDE SEQUENCE</scope>
    <source>
        <strain evidence="2">BIOML-A4</strain>
    </source>
</reference>
<evidence type="ECO:0000313" key="2">
    <source>
        <dbReference type="EMBL" id="MRY14926.1"/>
    </source>
</evidence>
<organism evidence="2">
    <name type="scientific">Parabacteroides goldsteinii</name>
    <dbReference type="NCBI Taxonomy" id="328812"/>
    <lineage>
        <taxon>Bacteria</taxon>
        <taxon>Pseudomonadati</taxon>
        <taxon>Bacteroidota</taxon>
        <taxon>Bacteroidia</taxon>
        <taxon>Bacteroidales</taxon>
        <taxon>Tannerellaceae</taxon>
        <taxon>Parabacteroides</taxon>
    </lineage>
</organism>
<gene>
    <name evidence="2" type="ORF">GKE01_26350</name>
</gene>
<feature type="region of interest" description="Disordered" evidence="1">
    <location>
        <begin position="211"/>
        <end position="231"/>
    </location>
</feature>
<accession>A0A6G1ZLT7</accession>
<dbReference type="Pfam" id="PF19513">
    <property type="entry name" value="DUF6047"/>
    <property type="match status" value="1"/>
</dbReference>
<sequence length="231" mass="27315">MLDDLEHGNKFYTGVETDKGVLLFSRDYKGNHQYGAFMEVNIERRFFEPDFEGKSLTVYELRGWPSLMAGKINRCYDNYDSLLPMEKIPVDAFLDKSALKSVTDKEEYDLSPTWENYARLTDNEKGLGLARSMDNYDRMTLLYIMDKGYPRDGLIDEYPDNFSFHEKFERIENKLLSRDRWDVYDEMQEKAKKLAGKLLYEHFPDTRQKEDAISKMKVEKEIPKKSKGRKM</sequence>
<proteinExistence type="predicted"/>
<dbReference type="InterPro" id="IPR046110">
    <property type="entry name" value="DUF6047"/>
</dbReference>
<comment type="caution">
    <text evidence="2">The sequence shown here is derived from an EMBL/GenBank/DDBJ whole genome shotgun (WGS) entry which is preliminary data.</text>
</comment>
<dbReference type="EMBL" id="WKLP01000095">
    <property type="protein sequence ID" value="MRY14926.1"/>
    <property type="molecule type" value="Genomic_DNA"/>
</dbReference>
<dbReference type="AlphaFoldDB" id="A0A6G1ZLT7"/>
<protein>
    <submittedName>
        <fullName evidence="2">Uncharacterized protein</fullName>
    </submittedName>
</protein>
<evidence type="ECO:0000256" key="1">
    <source>
        <dbReference type="SAM" id="MobiDB-lite"/>
    </source>
</evidence>